<feature type="transmembrane region" description="Helical" evidence="6">
    <location>
        <begin position="425"/>
        <end position="445"/>
    </location>
</feature>
<organism evidence="7 8">
    <name type="scientific">Flavobacterium rivulicola</name>
    <dbReference type="NCBI Taxonomy" id="2732161"/>
    <lineage>
        <taxon>Bacteria</taxon>
        <taxon>Pseudomonadati</taxon>
        <taxon>Bacteroidota</taxon>
        <taxon>Flavobacteriia</taxon>
        <taxon>Flavobacteriales</taxon>
        <taxon>Flavobacteriaceae</taxon>
        <taxon>Flavobacterium</taxon>
    </lineage>
</organism>
<reference evidence="7 8" key="1">
    <citation type="submission" date="2020-05" db="EMBL/GenBank/DDBJ databases">
        <title>Draft genome of Flavobacterium sp. IMCC34852.</title>
        <authorList>
            <person name="Song J."/>
            <person name="Cho J.-C."/>
        </authorList>
    </citation>
    <scope>NUCLEOTIDE SEQUENCE [LARGE SCALE GENOMIC DNA]</scope>
    <source>
        <strain evidence="7 8">IMCC34852</strain>
    </source>
</reference>
<feature type="transmembrane region" description="Helical" evidence="6">
    <location>
        <begin position="395"/>
        <end position="413"/>
    </location>
</feature>
<protein>
    <submittedName>
        <fullName evidence="7">YjgP/YjgQ family permease</fullName>
    </submittedName>
</protein>
<dbReference type="GO" id="GO:0015920">
    <property type="term" value="P:lipopolysaccharide transport"/>
    <property type="evidence" value="ECO:0007669"/>
    <property type="project" value="TreeGrafter"/>
</dbReference>
<gene>
    <name evidence="7" type="ORF">HKT18_04930</name>
</gene>
<evidence type="ECO:0000313" key="8">
    <source>
        <dbReference type="Proteomes" id="UP000536509"/>
    </source>
</evidence>
<evidence type="ECO:0000256" key="3">
    <source>
        <dbReference type="ARBA" id="ARBA00022692"/>
    </source>
</evidence>
<evidence type="ECO:0000256" key="6">
    <source>
        <dbReference type="SAM" id="Phobius"/>
    </source>
</evidence>
<dbReference type="PANTHER" id="PTHR33529:SF6">
    <property type="entry name" value="YJGP_YJGQ FAMILY PERMEASE"/>
    <property type="match status" value="1"/>
</dbReference>
<feature type="transmembrane region" description="Helical" evidence="6">
    <location>
        <begin position="530"/>
        <end position="550"/>
    </location>
</feature>
<evidence type="ECO:0000256" key="4">
    <source>
        <dbReference type="ARBA" id="ARBA00022989"/>
    </source>
</evidence>
<feature type="transmembrane region" description="Helical" evidence="6">
    <location>
        <begin position="60"/>
        <end position="81"/>
    </location>
</feature>
<keyword evidence="4 6" id="KW-1133">Transmembrane helix</keyword>
<proteinExistence type="predicted"/>
<sequence length="628" mass="70688">MKILDRYLLKSFLITFTTVFVILFFIFVLQVVWLFISELAGKDLDIVMILKFLLFKMPSIIPLVLPLSVLLASIMTFGSLAENYEFAAMKSSGISLQRAMRSLTAFILLLSIVAFFFANNVIPFAEYKFINFRRNIAQVKPAMAIAEGQFSEVGAYNIKVEKKSGDNGRYLSQVTIHKKSQLGAGSNTVIKAKKGELVSSEDSNVLKLVLNDGNYYEDIPIKKFEDRDKMPFAKSEFQRYVINIDLSKLNNTNINEEKITNTNTMLNVSELSYTLDSLQNNFAKDIVSYTENISQRSSMTLSNLVKDSIAPKLDETDLLKSYSESDRMHILRVANSNIDAVNFSLETSKYELQDKQKNINQHWIALYDKFVIAYACLLMFFIGAPLGAIIRKGGLGLPIVFAVLIFIIFHFINTFGKKVAQQDEISPFLGCWMSSFVLTPLAIILTKRATDDKGFSMNFDWLSNFFNRIFPDKTVPVLATQGVTPDLAIDAQEVHQYLNTLPADSKPKAIVEEKVLPTDNRSVETLLQQYNLFSLVGLLSNLILLGVFFWGKPDTLVIIIIAAVVAMALFFSLYKAQQALRTLAAKANKKADIPLLALLAAGFPFYVLFYVYNRILVKQLITTTNTTV</sequence>
<feature type="transmembrane region" description="Helical" evidence="6">
    <location>
        <begin position="556"/>
        <end position="574"/>
    </location>
</feature>
<evidence type="ECO:0000256" key="5">
    <source>
        <dbReference type="ARBA" id="ARBA00023136"/>
    </source>
</evidence>
<feature type="transmembrane region" description="Helical" evidence="6">
    <location>
        <begin position="370"/>
        <end position="388"/>
    </location>
</feature>
<keyword evidence="5 6" id="KW-0472">Membrane</keyword>
<dbReference type="Pfam" id="PF03739">
    <property type="entry name" value="LptF_LptG"/>
    <property type="match status" value="1"/>
</dbReference>
<name>A0A7Y3R7X9_9FLAO</name>
<dbReference type="GO" id="GO:0043190">
    <property type="term" value="C:ATP-binding cassette (ABC) transporter complex"/>
    <property type="evidence" value="ECO:0007669"/>
    <property type="project" value="TreeGrafter"/>
</dbReference>
<feature type="transmembrane region" description="Helical" evidence="6">
    <location>
        <begin position="12"/>
        <end position="36"/>
    </location>
</feature>
<dbReference type="EMBL" id="JABEVX010000002">
    <property type="protein sequence ID" value="NNT71558.1"/>
    <property type="molecule type" value="Genomic_DNA"/>
</dbReference>
<feature type="transmembrane region" description="Helical" evidence="6">
    <location>
        <begin position="102"/>
        <end position="125"/>
    </location>
</feature>
<dbReference type="InterPro" id="IPR005495">
    <property type="entry name" value="LptG/LptF_permease"/>
</dbReference>
<dbReference type="PANTHER" id="PTHR33529">
    <property type="entry name" value="SLR0882 PROTEIN-RELATED"/>
    <property type="match status" value="1"/>
</dbReference>
<evidence type="ECO:0000256" key="1">
    <source>
        <dbReference type="ARBA" id="ARBA00004651"/>
    </source>
</evidence>
<dbReference type="AlphaFoldDB" id="A0A7Y3R7X9"/>
<keyword evidence="2" id="KW-1003">Cell membrane</keyword>
<keyword evidence="3 6" id="KW-0812">Transmembrane</keyword>
<feature type="transmembrane region" description="Helical" evidence="6">
    <location>
        <begin position="595"/>
        <end position="612"/>
    </location>
</feature>
<comment type="caution">
    <text evidence="7">The sequence shown here is derived from an EMBL/GenBank/DDBJ whole genome shotgun (WGS) entry which is preliminary data.</text>
</comment>
<keyword evidence="8" id="KW-1185">Reference proteome</keyword>
<evidence type="ECO:0000256" key="2">
    <source>
        <dbReference type="ARBA" id="ARBA00022475"/>
    </source>
</evidence>
<accession>A0A7Y3R7X9</accession>
<dbReference type="Proteomes" id="UP000536509">
    <property type="component" value="Unassembled WGS sequence"/>
</dbReference>
<comment type="subcellular location">
    <subcellularLocation>
        <location evidence="1">Cell membrane</location>
        <topology evidence="1">Multi-pass membrane protein</topology>
    </subcellularLocation>
</comment>
<evidence type="ECO:0000313" key="7">
    <source>
        <dbReference type="EMBL" id="NNT71558.1"/>
    </source>
</evidence>